<gene>
    <name evidence="3" type="ORF">BN1095_920043</name>
    <name evidence="2" type="ORF">BN1096_610141</name>
    <name evidence="1" type="ORF">BN1097_610090</name>
</gene>
<organism evidence="1">
    <name type="scientific">Clostridioides difficile</name>
    <name type="common">Peptoclostridium difficile</name>
    <dbReference type="NCBI Taxonomy" id="1496"/>
    <lineage>
        <taxon>Bacteria</taxon>
        <taxon>Bacillati</taxon>
        <taxon>Bacillota</taxon>
        <taxon>Clostridia</taxon>
        <taxon>Peptostreptococcales</taxon>
        <taxon>Peptostreptococcaceae</taxon>
        <taxon>Clostridioides</taxon>
    </lineage>
</organism>
<evidence type="ECO:0000313" key="2">
    <source>
        <dbReference type="EMBL" id="CDS87330.1"/>
    </source>
</evidence>
<sequence length="112" mass="13322">MNVGELNRKITIQIREERKDENGFTINEWLDFKTVYSSIKNLYGKEFLQAQALNSKASKKIKIRYIKELDNSINKDSSIEYRVVYKNIIYNILYIDNINEANKYMEIMLEGE</sequence>
<proteinExistence type="predicted"/>
<protein>
    <submittedName>
        <fullName evidence="1">Putative phage head-tail adaptor</fullName>
    </submittedName>
</protein>
<dbReference type="EMBL" id="LK932400">
    <property type="protein sequence ID" value="CDS87012.1"/>
    <property type="molecule type" value="Genomic_DNA"/>
</dbReference>
<dbReference type="RefSeq" id="WP_021366663.1">
    <property type="nucleotide sequence ID" value="NZ_BBYB01000195.1"/>
</dbReference>
<name>A0A069A8M7_CLODI</name>
<accession>A0A069A8M7</accession>
<reference evidence="1" key="1">
    <citation type="submission" date="2014-07" db="EMBL/GenBank/DDBJ databases">
        <authorList>
            <person name="Monot Marc"/>
        </authorList>
    </citation>
    <scope>NUCLEOTIDE SEQUENCE</scope>
    <source>
        <strain evidence="3">7032989</strain>
        <strain evidence="1">7032994</strain>
    </source>
</reference>
<dbReference type="NCBIfam" id="TIGR01563">
    <property type="entry name" value="gp16_SPP1"/>
    <property type="match status" value="1"/>
</dbReference>
<dbReference type="AlphaFoldDB" id="A0A069A8M7"/>
<dbReference type="Pfam" id="PF05521">
    <property type="entry name" value="Phage_HCP"/>
    <property type="match status" value="1"/>
</dbReference>
<dbReference type="EMBL" id="LK933537">
    <property type="protein sequence ID" value="CDT82072.1"/>
    <property type="molecule type" value="Genomic_DNA"/>
</dbReference>
<evidence type="ECO:0000313" key="3">
    <source>
        <dbReference type="EMBL" id="CDT82072.1"/>
    </source>
</evidence>
<evidence type="ECO:0000313" key="1">
    <source>
        <dbReference type="EMBL" id="CDS87012.1"/>
    </source>
</evidence>
<dbReference type="EMBL" id="LK932515">
    <property type="protein sequence ID" value="CDS87330.1"/>
    <property type="molecule type" value="Genomic_DNA"/>
</dbReference>
<dbReference type="InterPro" id="IPR008767">
    <property type="entry name" value="Phage_SPP1_head-tail_adaptor"/>
</dbReference>
<dbReference type="InterPro" id="IPR038666">
    <property type="entry name" value="SSP1_head-tail_sf"/>
</dbReference>
<dbReference type="Gene3D" id="2.40.10.270">
    <property type="entry name" value="Bacteriophage SPP1 head-tail adaptor protein"/>
    <property type="match status" value="1"/>
</dbReference>